<name>A0A182UAB1_9DIPT</name>
<reference evidence="4" key="2">
    <citation type="submission" date="2020-05" db="UniProtKB">
        <authorList>
            <consortium name="EnsemblMetazoa"/>
        </authorList>
    </citation>
    <scope>IDENTIFICATION</scope>
    <source>
        <strain evidence="4">CM1001059</strain>
    </source>
</reference>
<protein>
    <recommendedName>
        <fullName evidence="6">DUF4770 domain-containing protein</fullName>
    </recommendedName>
</protein>
<organism evidence="4 5">
    <name type="scientific">Anopheles melas</name>
    <dbReference type="NCBI Taxonomy" id="34690"/>
    <lineage>
        <taxon>Eukaryota</taxon>
        <taxon>Metazoa</taxon>
        <taxon>Ecdysozoa</taxon>
        <taxon>Arthropoda</taxon>
        <taxon>Hexapoda</taxon>
        <taxon>Insecta</taxon>
        <taxon>Pterygota</taxon>
        <taxon>Neoptera</taxon>
        <taxon>Endopterygota</taxon>
        <taxon>Diptera</taxon>
        <taxon>Nematocera</taxon>
        <taxon>Culicoidea</taxon>
        <taxon>Culicidae</taxon>
        <taxon>Anophelinae</taxon>
        <taxon>Anopheles</taxon>
    </lineage>
</organism>
<evidence type="ECO:0008006" key="6">
    <source>
        <dbReference type="Google" id="ProtNLM"/>
    </source>
</evidence>
<feature type="region of interest" description="Disordered" evidence="1">
    <location>
        <begin position="141"/>
        <end position="170"/>
    </location>
</feature>
<reference evidence="5" key="1">
    <citation type="submission" date="2014-01" db="EMBL/GenBank/DDBJ databases">
        <title>The Genome Sequence of Anopheles melas CM1001059_A (V2).</title>
        <authorList>
            <consortium name="The Broad Institute Genomics Platform"/>
            <person name="Neafsey D.E."/>
            <person name="Besansky N."/>
            <person name="Howell P."/>
            <person name="Walton C."/>
            <person name="Young S.K."/>
            <person name="Zeng Q."/>
            <person name="Gargeya S."/>
            <person name="Fitzgerald M."/>
            <person name="Haas B."/>
            <person name="Abouelleil A."/>
            <person name="Allen A.W."/>
            <person name="Alvarado L."/>
            <person name="Arachchi H.M."/>
            <person name="Berlin A.M."/>
            <person name="Chapman S.B."/>
            <person name="Gainer-Dewar J."/>
            <person name="Goldberg J."/>
            <person name="Griggs A."/>
            <person name="Gujja S."/>
            <person name="Hansen M."/>
            <person name="Howarth C."/>
            <person name="Imamovic A."/>
            <person name="Ireland A."/>
            <person name="Larimer J."/>
            <person name="McCowan C."/>
            <person name="Murphy C."/>
            <person name="Pearson M."/>
            <person name="Poon T.W."/>
            <person name="Priest M."/>
            <person name="Roberts A."/>
            <person name="Saif S."/>
            <person name="Shea T."/>
            <person name="Sisk P."/>
            <person name="Sykes S."/>
            <person name="Wortman J."/>
            <person name="Nusbaum C."/>
            <person name="Birren B."/>
        </authorList>
    </citation>
    <scope>NUCLEOTIDE SEQUENCE [LARGE SCALE GENOMIC DNA]</scope>
    <source>
        <strain evidence="5">CM1001059</strain>
    </source>
</reference>
<evidence type="ECO:0000259" key="2">
    <source>
        <dbReference type="Pfam" id="PF15994"/>
    </source>
</evidence>
<feature type="domain" description="DUF4771" evidence="3">
    <location>
        <begin position="492"/>
        <end position="643"/>
    </location>
</feature>
<dbReference type="PANTHER" id="PTHR41967:SF6">
    <property type="entry name" value="FI19406P1-RELATED"/>
    <property type="match status" value="1"/>
</dbReference>
<evidence type="ECO:0000256" key="1">
    <source>
        <dbReference type="SAM" id="MobiDB-lite"/>
    </source>
</evidence>
<evidence type="ECO:0000313" key="5">
    <source>
        <dbReference type="Proteomes" id="UP000075902"/>
    </source>
</evidence>
<evidence type="ECO:0000313" key="4">
    <source>
        <dbReference type="EnsemblMetazoa" id="AMEC016787-PA"/>
    </source>
</evidence>
<dbReference type="Proteomes" id="UP000075902">
    <property type="component" value="Unassembled WGS sequence"/>
</dbReference>
<feature type="region of interest" description="Disordered" evidence="1">
    <location>
        <begin position="789"/>
        <end position="837"/>
    </location>
</feature>
<dbReference type="Pfam" id="PF15994">
    <property type="entry name" value="DUF4770"/>
    <property type="match status" value="1"/>
</dbReference>
<dbReference type="EnsemblMetazoa" id="AMEC016787-RA">
    <property type="protein sequence ID" value="AMEC016787-PA"/>
    <property type="gene ID" value="AMEC016787"/>
</dbReference>
<feature type="region of interest" description="Disordered" evidence="1">
    <location>
        <begin position="938"/>
        <end position="1001"/>
    </location>
</feature>
<feature type="compositionally biased region" description="Basic and acidic residues" evidence="1">
    <location>
        <begin position="940"/>
        <end position="953"/>
    </location>
</feature>
<dbReference type="InterPro" id="IPR031936">
    <property type="entry name" value="DUF4771"/>
</dbReference>
<proteinExistence type="predicted"/>
<dbReference type="Pfam" id="PF15995">
    <property type="entry name" value="DUF4771"/>
    <property type="match status" value="1"/>
</dbReference>
<feature type="compositionally biased region" description="Basic and acidic residues" evidence="1">
    <location>
        <begin position="967"/>
        <end position="978"/>
    </location>
</feature>
<dbReference type="VEuPathDB" id="VectorBase:AMEC016787"/>
<evidence type="ECO:0000259" key="3">
    <source>
        <dbReference type="Pfam" id="PF15995"/>
    </source>
</evidence>
<accession>A0A182UAB1</accession>
<dbReference type="PANTHER" id="PTHR41967">
    <property type="entry name" value="FI19406P1-RELATED"/>
    <property type="match status" value="1"/>
</dbReference>
<sequence>MEGLNLILKEKEAKICKILRKRSTPLWFQELTDEQCAICDQLLDAIADDTDERTFHRTSALLRKLGVYPICPKRVLHTSLILCNGNDLSFIWLLLELHYIRSPGQDNNSPRAKDYTINERLLLSAIAHLDMMTTLRGLEKVLPPKKPTRPTSVAASVAETSHRKSPFPPTKSPYLQRQKVFVTGFTVPVKIQPHRDEFLGRYAKYRDPEHIIRNEESRWFTRCGGSRRNLYSSEYYLSADDSQYMCSSSNCSINSAGAVVMDLLNDHIRNMVARVECCQMLCPKHHQLDEQGAKVLEILQRNTSAKQVLMQAVRAQCVQWADEEQQNDAKRQVESLLKRLADEAVTMAILEPTSDCPECWERFEVQKKMLKGQKCNCTESDGSYMLVPESMANVDQRYFKFCDKPVPYEFDHDKIFYGDERVEPTCPIKCAIQRALGVDQTGRIKDTDIDQAIERFAKMTWEEEAKHWQERTKATDDDHESPSVTTDPLDVKYIEATDVTDLQDLLKRALRRLTENPMYLLATFPCVDQLPILQAWIRDRYDVPIDPREREAALLESKHFWNYLIPRATSVRWPSRKDTGLQLQVNWNYKTKLESTAASLMYKFYRKFKNVQIQEGRIWWTSMVPYHSGPDRFRQTFSAYFPNCEPAMVPQLRPWRPFQYRVMPTAKEPVALPEVVFDVVQRAPLRFRQQKEQQQRGSERCDAEHQEQTLRFEGRLRVREPFRHAKQQQVEDGEEIARYLAANFGRQQLADHYAGHGHEAGIRPNVDQYQRCRDVCVERGFRFAGANVHERSDCDTAQPRPETAQRYHQTPRHHQQQEAVQEGEGKAHDRRQHGRLDGVDVTAAHIRDDVDGVEHHEIGAGKDLQHVERVDDDERLNDGQLAERAPKVLRTSVVLLLLLLEPLGQLVEFLLRLDGAAAQPGQCFRGPVRLIVARQPHGRLGREEQGNEGEQRQDGATPGYLPPVELAAERVHEQDAERVRHKRSTDEEATQPRICFGGEKR</sequence>
<dbReference type="InterPro" id="IPR031935">
    <property type="entry name" value="DUF4770"/>
</dbReference>
<keyword evidence="5" id="KW-1185">Reference proteome</keyword>
<dbReference type="AlphaFoldDB" id="A0A182UAB1"/>
<feature type="domain" description="DUF4770" evidence="2">
    <location>
        <begin position="62"/>
        <end position="221"/>
    </location>
</feature>